<evidence type="ECO:0000256" key="6">
    <source>
        <dbReference type="ARBA" id="ARBA00022827"/>
    </source>
</evidence>
<accession>A0AAW0RIE1</accession>
<dbReference type="PANTHER" id="PTHR38663">
    <property type="match status" value="1"/>
</dbReference>
<dbReference type="InterPro" id="IPR025700">
    <property type="entry name" value="Lys/Orn_oxygenase"/>
</dbReference>
<comment type="cofactor">
    <cofactor evidence="1">
        <name>FAD</name>
        <dbReference type="ChEBI" id="CHEBI:57692"/>
    </cofactor>
</comment>
<evidence type="ECO:0000313" key="12">
    <source>
        <dbReference type="EMBL" id="KAK8141754.1"/>
    </source>
</evidence>
<name>A0AAW0RIE1_9HYPO</name>
<dbReference type="AlphaFoldDB" id="A0AAW0RIE1"/>
<evidence type="ECO:0000256" key="2">
    <source>
        <dbReference type="ARBA" id="ARBA00004924"/>
    </source>
</evidence>
<keyword evidence="5" id="KW-0285">Flavoprotein</keyword>
<dbReference type="PANTHER" id="PTHR38663:SF1">
    <property type="entry name" value="L-ORNITHINE N(5)-MONOOXYGENASE"/>
    <property type="match status" value="1"/>
</dbReference>
<gene>
    <name evidence="12" type="ORF">G3M48_009970</name>
</gene>
<evidence type="ECO:0000256" key="11">
    <source>
        <dbReference type="SAM" id="MobiDB-lite"/>
    </source>
</evidence>
<keyword evidence="8" id="KW-0560">Oxidoreductase</keyword>
<evidence type="ECO:0000256" key="9">
    <source>
        <dbReference type="ARBA" id="ARBA00047598"/>
    </source>
</evidence>
<proteinExistence type="inferred from homology"/>
<evidence type="ECO:0000256" key="5">
    <source>
        <dbReference type="ARBA" id="ARBA00022630"/>
    </source>
</evidence>
<dbReference type="Proteomes" id="UP001397290">
    <property type="component" value="Unassembled WGS sequence"/>
</dbReference>
<dbReference type="EC" id="1.14.13.196" evidence="4"/>
<evidence type="ECO:0000256" key="10">
    <source>
        <dbReference type="ARBA" id="ARBA00049248"/>
    </source>
</evidence>
<comment type="caution">
    <text evidence="12">The sequence shown here is derived from an EMBL/GenBank/DDBJ whole genome shotgun (WGS) entry which is preliminary data.</text>
</comment>
<evidence type="ECO:0000256" key="7">
    <source>
        <dbReference type="ARBA" id="ARBA00022857"/>
    </source>
</evidence>
<evidence type="ECO:0000313" key="13">
    <source>
        <dbReference type="Proteomes" id="UP001397290"/>
    </source>
</evidence>
<evidence type="ECO:0000256" key="8">
    <source>
        <dbReference type="ARBA" id="ARBA00023002"/>
    </source>
</evidence>
<comment type="catalytic activity">
    <reaction evidence="10">
        <text>L-ornithine + NADH + O2 = N(5)-hydroxy-L-ornithine + NAD(+) + H2O</text>
        <dbReference type="Rhea" id="RHEA:41512"/>
        <dbReference type="ChEBI" id="CHEBI:15377"/>
        <dbReference type="ChEBI" id="CHEBI:15379"/>
        <dbReference type="ChEBI" id="CHEBI:46911"/>
        <dbReference type="ChEBI" id="CHEBI:57540"/>
        <dbReference type="ChEBI" id="CHEBI:57945"/>
        <dbReference type="ChEBI" id="CHEBI:78275"/>
        <dbReference type="EC" id="1.14.13.196"/>
    </reaction>
</comment>
<feature type="compositionally biased region" description="Low complexity" evidence="11">
    <location>
        <begin position="525"/>
        <end position="535"/>
    </location>
</feature>
<keyword evidence="13" id="KW-1185">Reference proteome</keyword>
<dbReference type="EMBL" id="JAAHCF010000860">
    <property type="protein sequence ID" value="KAK8141754.1"/>
    <property type="molecule type" value="Genomic_DNA"/>
</dbReference>
<comment type="similarity">
    <text evidence="3">Belongs to the lysine N(6)-hydroxylase/L-ornithine N(5)-oxygenase family.</text>
</comment>
<dbReference type="GO" id="GO:0016491">
    <property type="term" value="F:oxidoreductase activity"/>
    <property type="evidence" value="ECO:0007669"/>
    <property type="project" value="UniProtKB-KW"/>
</dbReference>
<sequence>MAEQVIYDVIIIGGGVCGLAMAARLREQTPSALFTDEEHRRFRWIGKHGNRVSLKQTKSGKIKTRQSRTGAGYNMMVLDSTSDQWLARWHYLFHTYEISHLRSPMLWHADPFDRDSLLAYAYENNREDELVEIRNCVGKEVSKHGHKKAASRHCGGKQAARVAINVRDKNDYFTPSRGVFKDHCESVTQRYDLEAGVLQKEAVQDLDFGYVEAFPDETEKLFTVQTDKGTHYARTVVMAVGAANVAQVPSISSMTSINERQPPQVCHSMQVKEFPDPHLKSRIKAKKQTHVVVVGGGLTSAQLTDLAIRRGVTKVWHIMRGPCRVKLFDLSLEWMGKYKNTEQARFWLADSDEERLDIIKTARGGGSLTPIYHKIIKKHVAAGKVSLITSTTIVDARFEQGQGQDGGGGGKWHISTNPPVDLPPMDFMYFATGIQTDFTSLPYLQTILRKHPVPGFGGFPCLNDDLAWSDDVPLFMVGRLAALRLGPGAANIGGAMVGAERVSWAIEDILRRRRRRASQPETEESGGSATTTTMEEYLKGHTNMYSTLACE</sequence>
<comment type="pathway">
    <text evidence="2">Siderophore biosynthesis.</text>
</comment>
<keyword evidence="6" id="KW-0274">FAD</keyword>
<evidence type="ECO:0000256" key="3">
    <source>
        <dbReference type="ARBA" id="ARBA00007588"/>
    </source>
</evidence>
<evidence type="ECO:0000256" key="4">
    <source>
        <dbReference type="ARBA" id="ARBA00012881"/>
    </source>
</evidence>
<dbReference type="InterPro" id="IPR036188">
    <property type="entry name" value="FAD/NAD-bd_sf"/>
</dbReference>
<protein>
    <recommendedName>
        <fullName evidence="4">L-ornithine N(5)-monooxygenase [NAD(P)H]</fullName>
        <ecNumber evidence="4">1.14.13.196</ecNumber>
    </recommendedName>
</protein>
<feature type="region of interest" description="Disordered" evidence="11">
    <location>
        <begin position="513"/>
        <end position="536"/>
    </location>
</feature>
<evidence type="ECO:0000256" key="1">
    <source>
        <dbReference type="ARBA" id="ARBA00001974"/>
    </source>
</evidence>
<organism evidence="12 13">
    <name type="scientific">Beauveria asiatica</name>
    <dbReference type="NCBI Taxonomy" id="1069075"/>
    <lineage>
        <taxon>Eukaryota</taxon>
        <taxon>Fungi</taxon>
        <taxon>Dikarya</taxon>
        <taxon>Ascomycota</taxon>
        <taxon>Pezizomycotina</taxon>
        <taxon>Sordariomycetes</taxon>
        <taxon>Hypocreomycetidae</taxon>
        <taxon>Hypocreales</taxon>
        <taxon>Cordycipitaceae</taxon>
        <taxon>Beauveria</taxon>
    </lineage>
</organism>
<dbReference type="SUPFAM" id="SSF51905">
    <property type="entry name" value="FAD/NAD(P)-binding domain"/>
    <property type="match status" value="1"/>
</dbReference>
<dbReference type="Gene3D" id="3.50.50.60">
    <property type="entry name" value="FAD/NAD(P)-binding domain"/>
    <property type="match status" value="2"/>
</dbReference>
<comment type="catalytic activity">
    <reaction evidence="9">
        <text>L-ornithine + NADPH + O2 = N(5)-hydroxy-L-ornithine + NADP(+) + H2O</text>
        <dbReference type="Rhea" id="RHEA:41508"/>
        <dbReference type="ChEBI" id="CHEBI:15377"/>
        <dbReference type="ChEBI" id="CHEBI:15379"/>
        <dbReference type="ChEBI" id="CHEBI:46911"/>
        <dbReference type="ChEBI" id="CHEBI:57783"/>
        <dbReference type="ChEBI" id="CHEBI:58349"/>
        <dbReference type="ChEBI" id="CHEBI:78275"/>
        <dbReference type="EC" id="1.14.13.196"/>
    </reaction>
</comment>
<keyword evidence="7" id="KW-0521">NADP</keyword>
<reference evidence="12 13" key="1">
    <citation type="submission" date="2020-02" db="EMBL/GenBank/DDBJ databases">
        <title>Comparative genomics of the hypocrealean fungal genus Beauvera.</title>
        <authorList>
            <person name="Showalter D.N."/>
            <person name="Bushley K.E."/>
            <person name="Rehner S.A."/>
        </authorList>
    </citation>
    <scope>NUCLEOTIDE SEQUENCE [LARGE SCALE GENOMIC DNA]</scope>
    <source>
        <strain evidence="12 13">ARSEF4384</strain>
    </source>
</reference>
<dbReference type="Pfam" id="PF13434">
    <property type="entry name" value="Lys_Orn_oxgnase"/>
    <property type="match status" value="1"/>
</dbReference>